<feature type="region of interest" description="Disordered" evidence="1">
    <location>
        <begin position="16"/>
        <end position="43"/>
    </location>
</feature>
<dbReference type="EMBL" id="JACEIK010006485">
    <property type="protein sequence ID" value="MCE2055784.1"/>
    <property type="molecule type" value="Genomic_DNA"/>
</dbReference>
<name>A0ABS8W0Z6_DATST</name>
<reference evidence="2 3" key="1">
    <citation type="journal article" date="2021" name="BMC Genomics">
        <title>Datura genome reveals duplications of psychoactive alkaloid biosynthetic genes and high mutation rate following tissue culture.</title>
        <authorList>
            <person name="Rajewski A."/>
            <person name="Carter-House D."/>
            <person name="Stajich J."/>
            <person name="Litt A."/>
        </authorList>
    </citation>
    <scope>NUCLEOTIDE SEQUENCE [LARGE SCALE GENOMIC DNA]</scope>
    <source>
        <strain evidence="2">AR-01</strain>
    </source>
</reference>
<gene>
    <name evidence="2" type="ORF">HAX54_043385</name>
</gene>
<organism evidence="2 3">
    <name type="scientific">Datura stramonium</name>
    <name type="common">Jimsonweed</name>
    <name type="synonym">Common thornapple</name>
    <dbReference type="NCBI Taxonomy" id="4076"/>
    <lineage>
        <taxon>Eukaryota</taxon>
        <taxon>Viridiplantae</taxon>
        <taxon>Streptophyta</taxon>
        <taxon>Embryophyta</taxon>
        <taxon>Tracheophyta</taxon>
        <taxon>Spermatophyta</taxon>
        <taxon>Magnoliopsida</taxon>
        <taxon>eudicotyledons</taxon>
        <taxon>Gunneridae</taxon>
        <taxon>Pentapetalae</taxon>
        <taxon>asterids</taxon>
        <taxon>lamiids</taxon>
        <taxon>Solanales</taxon>
        <taxon>Solanaceae</taxon>
        <taxon>Solanoideae</taxon>
        <taxon>Datureae</taxon>
        <taxon>Datura</taxon>
    </lineage>
</organism>
<evidence type="ECO:0000313" key="3">
    <source>
        <dbReference type="Proteomes" id="UP000823775"/>
    </source>
</evidence>
<dbReference type="Proteomes" id="UP000823775">
    <property type="component" value="Unassembled WGS sequence"/>
</dbReference>
<sequence length="82" mass="9358">MSSNFDKGKEIEIANKSFKRLQKGTKGSSSSAKETPTRRFGEKAVEPHGIAWFNMQKKAKYAPKNWIDEGYFALEFPTIQDK</sequence>
<feature type="non-terminal residue" evidence="2">
    <location>
        <position position="82"/>
    </location>
</feature>
<feature type="compositionally biased region" description="Polar residues" evidence="1">
    <location>
        <begin position="25"/>
        <end position="34"/>
    </location>
</feature>
<comment type="caution">
    <text evidence="2">The sequence shown here is derived from an EMBL/GenBank/DDBJ whole genome shotgun (WGS) entry which is preliminary data.</text>
</comment>
<accession>A0ABS8W0Z6</accession>
<evidence type="ECO:0000313" key="2">
    <source>
        <dbReference type="EMBL" id="MCE2055784.1"/>
    </source>
</evidence>
<protein>
    <submittedName>
        <fullName evidence="2">Uncharacterized protein</fullName>
    </submittedName>
</protein>
<evidence type="ECO:0000256" key="1">
    <source>
        <dbReference type="SAM" id="MobiDB-lite"/>
    </source>
</evidence>
<proteinExistence type="predicted"/>
<keyword evidence="3" id="KW-1185">Reference proteome</keyword>